<gene>
    <name evidence="2" type="ORF">VA7868_02673</name>
</gene>
<protein>
    <submittedName>
        <fullName evidence="2">Uncharacterized protein</fullName>
    </submittedName>
</protein>
<evidence type="ECO:0000256" key="1">
    <source>
        <dbReference type="SAM" id="Phobius"/>
    </source>
</evidence>
<keyword evidence="1" id="KW-0472">Membrane</keyword>
<dbReference type="RefSeq" id="WP_073604330.1">
    <property type="nucleotide sequence ID" value="NZ_FQXZ01000029.1"/>
</dbReference>
<keyword evidence="3" id="KW-1185">Reference proteome</keyword>
<sequence length="125" mass="14151">MSKRPWSVKIISWFLMIAGVMTLISVFISTNNPEVMEIMKKSMIPVHVQIIFSYVGSVITFICGLQIHRGKIAGRHLYIGWTIVSLIISLIVTPDKKMIVPGLIFSATIIFFLFSAKATEFFRVE</sequence>
<keyword evidence="1" id="KW-0812">Transmembrane</keyword>
<accession>A0A1M5ZFN1</accession>
<feature type="transmembrane region" description="Helical" evidence="1">
    <location>
        <begin position="42"/>
        <end position="65"/>
    </location>
</feature>
<feature type="transmembrane region" description="Helical" evidence="1">
    <location>
        <begin position="99"/>
        <end position="116"/>
    </location>
</feature>
<feature type="transmembrane region" description="Helical" evidence="1">
    <location>
        <begin position="77"/>
        <end position="93"/>
    </location>
</feature>
<dbReference type="OrthoDB" id="8703156at2"/>
<evidence type="ECO:0000313" key="3">
    <source>
        <dbReference type="Proteomes" id="UP000184608"/>
    </source>
</evidence>
<dbReference type="AlphaFoldDB" id="A0A1M5ZFN1"/>
<evidence type="ECO:0000313" key="2">
    <source>
        <dbReference type="EMBL" id="SHI22999.1"/>
    </source>
</evidence>
<dbReference type="Proteomes" id="UP000184608">
    <property type="component" value="Unassembled WGS sequence"/>
</dbReference>
<proteinExistence type="predicted"/>
<reference evidence="2 3" key="1">
    <citation type="submission" date="2016-11" db="EMBL/GenBank/DDBJ databases">
        <authorList>
            <person name="Jaros S."/>
            <person name="Januszkiewicz K."/>
            <person name="Wedrychowicz H."/>
        </authorList>
    </citation>
    <scope>NUCLEOTIDE SEQUENCE [LARGE SCALE GENOMIC DNA]</scope>
    <source>
        <strain evidence="2 3">CECT 7868</strain>
    </source>
</reference>
<dbReference type="EMBL" id="FQXZ01000029">
    <property type="protein sequence ID" value="SHI22999.1"/>
    <property type="molecule type" value="Genomic_DNA"/>
</dbReference>
<feature type="transmembrane region" description="Helical" evidence="1">
    <location>
        <begin position="12"/>
        <end position="30"/>
    </location>
</feature>
<name>A0A1M5ZFN1_9VIBR</name>
<organism evidence="2 3">
    <name type="scientific">Vibrio aerogenes CECT 7868</name>
    <dbReference type="NCBI Taxonomy" id="1216006"/>
    <lineage>
        <taxon>Bacteria</taxon>
        <taxon>Pseudomonadati</taxon>
        <taxon>Pseudomonadota</taxon>
        <taxon>Gammaproteobacteria</taxon>
        <taxon>Vibrionales</taxon>
        <taxon>Vibrionaceae</taxon>
        <taxon>Vibrio</taxon>
    </lineage>
</organism>
<keyword evidence="1" id="KW-1133">Transmembrane helix</keyword>